<dbReference type="InterPro" id="IPR037523">
    <property type="entry name" value="VOC_core"/>
</dbReference>
<proteinExistence type="predicted"/>
<comment type="caution">
    <text evidence="2">The sequence shown here is derived from an EMBL/GenBank/DDBJ whole genome shotgun (WGS) entry which is preliminary data.</text>
</comment>
<evidence type="ECO:0000259" key="1">
    <source>
        <dbReference type="PROSITE" id="PS51819"/>
    </source>
</evidence>
<dbReference type="RefSeq" id="WP_229955743.1">
    <property type="nucleotide sequence ID" value="NZ_BAAAEM010000003.1"/>
</dbReference>
<accession>A0ABN1AZ67</accession>
<dbReference type="EMBL" id="BAAAEM010000003">
    <property type="protein sequence ID" value="GAA0486968.1"/>
    <property type="molecule type" value="Genomic_DNA"/>
</dbReference>
<sequence>MKLNQVTVGCLDYDASVQFYQTLGLVQIVDAPPNYARFETDSGETFSIHAMEQTFKPTMMVYFETETLDDDVAALEAKGIVFDTQPKDQSWGWREARLRDPAGNALCLFYGGNNRRFPPWRISNSNQGKGYEK</sequence>
<name>A0ABN1AZ67_9SPHN</name>
<dbReference type="PROSITE" id="PS51819">
    <property type="entry name" value="VOC"/>
    <property type="match status" value="1"/>
</dbReference>
<dbReference type="Pfam" id="PF00903">
    <property type="entry name" value="Glyoxalase"/>
    <property type="match status" value="1"/>
</dbReference>
<dbReference type="SUPFAM" id="SSF54593">
    <property type="entry name" value="Glyoxalase/Bleomycin resistance protein/Dihydroxybiphenyl dioxygenase"/>
    <property type="match status" value="1"/>
</dbReference>
<feature type="domain" description="VOC" evidence="1">
    <location>
        <begin position="2"/>
        <end position="111"/>
    </location>
</feature>
<organism evidence="2 3">
    <name type="scientific">Parasphingorhabdus litoris</name>
    <dbReference type="NCBI Taxonomy" id="394733"/>
    <lineage>
        <taxon>Bacteria</taxon>
        <taxon>Pseudomonadati</taxon>
        <taxon>Pseudomonadota</taxon>
        <taxon>Alphaproteobacteria</taxon>
        <taxon>Sphingomonadales</taxon>
        <taxon>Sphingomonadaceae</taxon>
        <taxon>Parasphingorhabdus</taxon>
    </lineage>
</organism>
<dbReference type="InterPro" id="IPR004360">
    <property type="entry name" value="Glyas_Fos-R_dOase_dom"/>
</dbReference>
<evidence type="ECO:0000313" key="3">
    <source>
        <dbReference type="Proteomes" id="UP001500713"/>
    </source>
</evidence>
<evidence type="ECO:0000313" key="2">
    <source>
        <dbReference type="EMBL" id="GAA0486968.1"/>
    </source>
</evidence>
<gene>
    <name evidence="2" type="ORF">GCM10009096_32250</name>
</gene>
<dbReference type="Proteomes" id="UP001500713">
    <property type="component" value="Unassembled WGS sequence"/>
</dbReference>
<reference evidence="2 3" key="1">
    <citation type="journal article" date="2019" name="Int. J. Syst. Evol. Microbiol.">
        <title>The Global Catalogue of Microorganisms (GCM) 10K type strain sequencing project: providing services to taxonomists for standard genome sequencing and annotation.</title>
        <authorList>
            <consortium name="The Broad Institute Genomics Platform"/>
            <consortium name="The Broad Institute Genome Sequencing Center for Infectious Disease"/>
            <person name="Wu L."/>
            <person name="Ma J."/>
        </authorList>
    </citation>
    <scope>NUCLEOTIDE SEQUENCE [LARGE SCALE GENOMIC DNA]</scope>
    <source>
        <strain evidence="2 3">JCM 14162</strain>
    </source>
</reference>
<protein>
    <recommendedName>
        <fullName evidence="1">VOC domain-containing protein</fullName>
    </recommendedName>
</protein>
<keyword evidence="3" id="KW-1185">Reference proteome</keyword>
<dbReference type="Gene3D" id="3.10.180.10">
    <property type="entry name" value="2,3-Dihydroxybiphenyl 1,2-Dioxygenase, domain 1"/>
    <property type="match status" value="1"/>
</dbReference>
<dbReference type="InterPro" id="IPR029068">
    <property type="entry name" value="Glyas_Bleomycin-R_OHBP_Dase"/>
</dbReference>